<dbReference type="KEGG" id="nso:NIASO_05410"/>
<gene>
    <name evidence="1" type="ORF">NIASO_05410</name>
</gene>
<dbReference type="EMBL" id="CP007035">
    <property type="protein sequence ID" value="AHF14771.1"/>
    <property type="molecule type" value="Genomic_DNA"/>
</dbReference>
<keyword evidence="2" id="KW-1185">Reference proteome</keyword>
<evidence type="ECO:0000313" key="1">
    <source>
        <dbReference type="EMBL" id="AHF14771.1"/>
    </source>
</evidence>
<name>W0F0B2_9BACT</name>
<evidence type="ECO:0000313" key="2">
    <source>
        <dbReference type="Proteomes" id="UP000003586"/>
    </source>
</evidence>
<sequence>MLLALYGGYSNAQVKTTPKKGTVVRVQFKAPSITGNPAGEASSRHLTIYLPPEYQQSAIRYPVIYFLHGMVWTDSSTMLDIHFDQLLDAAIANKEIPPVILVLPDANTTYKGSWYTNSALTGNWTDFIAKDVVTYVDQHYRTIPSRNSRGLSGISMGGHGALKVAMLYPRVFGAVYAMTPAVLNWSDSTNTKLPDFKAIQKAQHIDELNRDGRALVLVDLGRSFSPNLKHPPFYTDMPVTYSDDVAKTDSIVIKEWNEHLPTQMLDRYADALKTLNGLKIDWGRNDLARHVPGTCLEFSKKLEKLGVKHFAEAYLGGHSDRLSGMDGRVYTDLLPFFKKYLKWE</sequence>
<accession>W0F0B2</accession>
<dbReference type="Gene3D" id="3.40.50.1820">
    <property type="entry name" value="alpha/beta hydrolase"/>
    <property type="match status" value="1"/>
</dbReference>
<dbReference type="InterPro" id="IPR000801">
    <property type="entry name" value="Esterase-like"/>
</dbReference>
<dbReference type="STRING" id="929713.NIASO_05410"/>
<dbReference type="InterPro" id="IPR050583">
    <property type="entry name" value="Mycobacterial_A85_antigen"/>
</dbReference>
<dbReference type="Proteomes" id="UP000003586">
    <property type="component" value="Chromosome"/>
</dbReference>
<dbReference type="Pfam" id="PF00756">
    <property type="entry name" value="Esterase"/>
    <property type="match status" value="1"/>
</dbReference>
<dbReference type="HOGENOM" id="CLU_037618_0_0_10"/>
<proteinExistence type="predicted"/>
<dbReference type="InterPro" id="IPR029058">
    <property type="entry name" value="AB_hydrolase_fold"/>
</dbReference>
<organism evidence="1 2">
    <name type="scientific">Niabella soli DSM 19437</name>
    <dbReference type="NCBI Taxonomy" id="929713"/>
    <lineage>
        <taxon>Bacteria</taxon>
        <taxon>Pseudomonadati</taxon>
        <taxon>Bacteroidota</taxon>
        <taxon>Chitinophagia</taxon>
        <taxon>Chitinophagales</taxon>
        <taxon>Chitinophagaceae</taxon>
        <taxon>Niabella</taxon>
    </lineage>
</organism>
<dbReference type="eggNOG" id="COG0627">
    <property type="taxonomic scope" value="Bacteria"/>
</dbReference>
<reference evidence="1 2" key="1">
    <citation type="submission" date="2013-12" db="EMBL/GenBank/DDBJ databases">
        <authorList>
            <consortium name="DOE Joint Genome Institute"/>
            <person name="Eisen J."/>
            <person name="Huntemann M."/>
            <person name="Han J."/>
            <person name="Chen A."/>
            <person name="Kyrpides N."/>
            <person name="Mavromatis K."/>
            <person name="Markowitz V."/>
            <person name="Palaniappan K."/>
            <person name="Ivanova N."/>
            <person name="Schaumberg A."/>
            <person name="Pati A."/>
            <person name="Liolios K."/>
            <person name="Nordberg H.P."/>
            <person name="Cantor M.N."/>
            <person name="Hua S.X."/>
            <person name="Woyke T."/>
        </authorList>
    </citation>
    <scope>NUCLEOTIDE SEQUENCE [LARGE SCALE GENOMIC DNA]</scope>
    <source>
        <strain evidence="2">DSM 19437</strain>
    </source>
</reference>
<dbReference type="AlphaFoldDB" id="W0F0B2"/>
<dbReference type="PANTHER" id="PTHR48098">
    <property type="entry name" value="ENTEROCHELIN ESTERASE-RELATED"/>
    <property type="match status" value="1"/>
</dbReference>
<dbReference type="SUPFAM" id="SSF53474">
    <property type="entry name" value="alpha/beta-Hydrolases"/>
    <property type="match status" value="1"/>
</dbReference>
<protein>
    <submittedName>
        <fullName evidence="1">Esterase</fullName>
    </submittedName>
</protein>